<proteinExistence type="predicted"/>
<feature type="compositionally biased region" description="Pro residues" evidence="1">
    <location>
        <begin position="166"/>
        <end position="178"/>
    </location>
</feature>
<reference evidence="2 3" key="1">
    <citation type="submission" date="2024-12" db="EMBL/GenBank/DDBJ databases">
        <authorList>
            <person name="Alaofin S."/>
            <person name="Velasco D."/>
            <person name="Li D."/>
            <person name="Baldwin T."/>
            <person name="Liu Z."/>
            <person name="Schachterle J.K."/>
        </authorList>
    </citation>
    <scope>NUCLEOTIDE SEQUENCE [LARGE SCALE GENOMIC DNA]</scope>
    <source>
        <strain evidence="2 3">B1</strain>
    </source>
</reference>
<dbReference type="EMBL" id="JBKAMQ010000002">
    <property type="protein sequence ID" value="MFN6506306.1"/>
    <property type="molecule type" value="Genomic_DNA"/>
</dbReference>
<feature type="compositionally biased region" description="Low complexity" evidence="1">
    <location>
        <begin position="179"/>
        <end position="197"/>
    </location>
</feature>
<feature type="region of interest" description="Disordered" evidence="1">
    <location>
        <begin position="134"/>
        <end position="212"/>
    </location>
</feature>
<sequence>MSTDARLSVGLPGHPKTKKLIRRLGASAGWSLVCLILWARANRADGDLTGMSAEDIELAADWGGENDALVRELASVGFLDGEEGVYRLHDWAEHQPWSAGSEARADRAKWSALCRRHGREEAARLMPEYAARLAKDADSPASSSPNPANSSDLAGDNPAKTEKPSAPSPSPSPIPSPSPRAEASSLRSDSSASLTLTPPSPPADLSHRKTQRIQQIAEEAQAAYNRLLAKPAGALVACTVLNKPRIKAVEKALPTARAICRQLYGNERVTPQFWTALFETAADDDFHSGKKPGGAGHENWKPDFEYLLRENVIAKLFDRAMTEHAA</sequence>
<comment type="caution">
    <text evidence="2">The sequence shown here is derived from an EMBL/GenBank/DDBJ whole genome shotgun (WGS) entry which is preliminary data.</text>
</comment>
<evidence type="ECO:0000313" key="3">
    <source>
        <dbReference type="Proteomes" id="UP001635788"/>
    </source>
</evidence>
<evidence type="ECO:0000313" key="2">
    <source>
        <dbReference type="EMBL" id="MFN6506306.1"/>
    </source>
</evidence>
<dbReference type="RefSeq" id="WP_155646474.1">
    <property type="nucleotide sequence ID" value="NZ_CP064004.1"/>
</dbReference>
<accession>A0ABW9KR98</accession>
<keyword evidence="3" id="KW-1185">Reference proteome</keyword>
<feature type="compositionally biased region" description="Low complexity" evidence="1">
    <location>
        <begin position="139"/>
        <end position="152"/>
    </location>
</feature>
<evidence type="ECO:0000256" key="1">
    <source>
        <dbReference type="SAM" id="MobiDB-lite"/>
    </source>
</evidence>
<organism evidence="2 3">
    <name type="scientific">Xanthomonas translucens pv. translucens</name>
    <dbReference type="NCBI Taxonomy" id="134875"/>
    <lineage>
        <taxon>Bacteria</taxon>
        <taxon>Pseudomonadati</taxon>
        <taxon>Pseudomonadota</taxon>
        <taxon>Gammaproteobacteria</taxon>
        <taxon>Lysobacterales</taxon>
        <taxon>Lysobacteraceae</taxon>
        <taxon>Xanthomonas</taxon>
        <taxon>Xanthomonas translucens group</taxon>
    </lineage>
</organism>
<dbReference type="Proteomes" id="UP001635788">
    <property type="component" value="Unassembled WGS sequence"/>
</dbReference>
<protein>
    <submittedName>
        <fullName evidence="2">Uncharacterized protein</fullName>
    </submittedName>
</protein>
<name>A0ABW9KR98_XANCT</name>
<gene>
    <name evidence="2" type="ORF">ACK3FC_03405</name>
</gene>